<dbReference type="NCBIfam" id="TIGR02595">
    <property type="entry name" value="PEP_CTERM"/>
    <property type="match status" value="1"/>
</dbReference>
<feature type="signal peptide" evidence="1">
    <location>
        <begin position="1"/>
        <end position="20"/>
    </location>
</feature>
<organism evidence="3 4">
    <name type="scientific">Denitromonas halophila</name>
    <dbReference type="NCBI Taxonomy" id="1629404"/>
    <lineage>
        <taxon>Bacteria</taxon>
        <taxon>Pseudomonadati</taxon>
        <taxon>Pseudomonadota</taxon>
        <taxon>Betaproteobacteria</taxon>
        <taxon>Rhodocyclales</taxon>
        <taxon>Zoogloeaceae</taxon>
        <taxon>Denitromonas</taxon>
    </lineage>
</organism>
<proteinExistence type="predicted"/>
<dbReference type="NCBIfam" id="NF035944">
    <property type="entry name" value="PEPxxWA-CTERM"/>
    <property type="match status" value="1"/>
</dbReference>
<sequence>MKKTLCGVGVAMLLTGPAFSAVSVADIQITEWMYSGGSGEFVEFTNMGNSAVDFAGWSYDDESRLAGVFDLSGFGLVGVGESVIITESAEADFRLDWSLAAGVKVLGGYTNNLSRGDEINLFDASGSLVDRLTYGDQVFAGTVRTQNATGNPLSAADLAGTTVTANWVLASAGDSFGSYAATSGDVGNPGYYVAAPVPEPETYAMMLAGLALVGGIVRRRAMR</sequence>
<feature type="domain" description="LTD" evidence="2">
    <location>
        <begin position="15"/>
        <end position="136"/>
    </location>
</feature>
<dbReference type="InterPro" id="IPR036415">
    <property type="entry name" value="Lamin_tail_dom_sf"/>
</dbReference>
<dbReference type="AlphaFoldDB" id="A0A557QYZ4"/>
<dbReference type="EMBL" id="VMNK01000005">
    <property type="protein sequence ID" value="TVO58130.1"/>
    <property type="molecule type" value="Genomic_DNA"/>
</dbReference>
<dbReference type="RefSeq" id="WP_144308890.1">
    <property type="nucleotide sequence ID" value="NZ_VMNK01000005.1"/>
</dbReference>
<feature type="chain" id="PRO_5022025703" evidence="1">
    <location>
        <begin position="21"/>
        <end position="223"/>
    </location>
</feature>
<evidence type="ECO:0000256" key="1">
    <source>
        <dbReference type="SAM" id="SignalP"/>
    </source>
</evidence>
<dbReference type="OrthoDB" id="8536439at2"/>
<dbReference type="Proteomes" id="UP000319502">
    <property type="component" value="Unassembled WGS sequence"/>
</dbReference>
<dbReference type="SUPFAM" id="SSF74853">
    <property type="entry name" value="Lamin A/C globular tail domain"/>
    <property type="match status" value="1"/>
</dbReference>
<keyword evidence="1" id="KW-0732">Signal</keyword>
<accession>A0A557QYZ4</accession>
<evidence type="ECO:0000313" key="3">
    <source>
        <dbReference type="EMBL" id="TVO58130.1"/>
    </source>
</evidence>
<keyword evidence="4" id="KW-1185">Reference proteome</keyword>
<reference evidence="3 4" key="1">
    <citation type="submission" date="2019-07" db="EMBL/GenBank/DDBJ databases">
        <title>The pathways for chlorine oxyanion respiration interact through the shared metabolite chlorate.</title>
        <authorList>
            <person name="Barnum T.P."/>
            <person name="Cheng Y."/>
            <person name="Hill K.A."/>
            <person name="Lucas L.N."/>
            <person name="Carlson H.K."/>
            <person name="Coates J.D."/>
        </authorList>
    </citation>
    <scope>NUCLEOTIDE SEQUENCE [LARGE SCALE GENOMIC DNA]</scope>
    <source>
        <strain evidence="3 4">SFB-3</strain>
    </source>
</reference>
<evidence type="ECO:0000313" key="4">
    <source>
        <dbReference type="Proteomes" id="UP000319502"/>
    </source>
</evidence>
<protein>
    <submittedName>
        <fullName evidence="3">PEP-CTERM sorting domain-containing protein</fullName>
    </submittedName>
</protein>
<name>A0A557QYZ4_9RHOO</name>
<comment type="caution">
    <text evidence="3">The sequence shown here is derived from an EMBL/GenBank/DDBJ whole genome shotgun (WGS) entry which is preliminary data.</text>
</comment>
<dbReference type="PROSITE" id="PS51841">
    <property type="entry name" value="LTD"/>
    <property type="match status" value="1"/>
</dbReference>
<evidence type="ECO:0000259" key="2">
    <source>
        <dbReference type="PROSITE" id="PS51841"/>
    </source>
</evidence>
<dbReference type="Pfam" id="PF00932">
    <property type="entry name" value="LTD"/>
    <property type="match status" value="1"/>
</dbReference>
<dbReference type="InterPro" id="IPR013424">
    <property type="entry name" value="Ice-binding_C"/>
</dbReference>
<dbReference type="Pfam" id="PF07589">
    <property type="entry name" value="PEP-CTERM"/>
    <property type="match status" value="1"/>
</dbReference>
<gene>
    <name evidence="3" type="ORF">FHP91_06975</name>
</gene>
<dbReference type="InterPro" id="IPR001322">
    <property type="entry name" value="Lamin_tail_dom"/>
</dbReference>